<evidence type="ECO:0000256" key="1">
    <source>
        <dbReference type="ARBA" id="ARBA00004123"/>
    </source>
</evidence>
<dbReference type="PANTHER" id="PTHR37534">
    <property type="entry name" value="TRANSCRIPTIONAL ACTIVATOR PROTEIN UGA3"/>
    <property type="match status" value="1"/>
</dbReference>
<dbReference type="EMBL" id="CDHK01000005">
    <property type="protein sequence ID" value="CEJ57449.1"/>
    <property type="molecule type" value="Genomic_DNA"/>
</dbReference>
<sequence length="364" mass="41143">MPDDHRRLYAHFATTVMPRLVRPNCPSECIDQSYMLQLAHVFSPLMAIMLAIAAADLGREELAMDRYLSSLHGLQEALAEVSDAGNEDAFLATTIFLCVFENLRSDGPPSIGLHAKAAGVLLSRRHPGEASQSSSQPDKVFERTCAESFLYHSTLTMLLDPSLDLVISNIPRCLVNMPAHTSREEQDVPHFVLEESYHFFIMIAEVTRLARLSRPICPAERQTWIRLQAELLQYQVIGCMDDPMKSLYVYTLRILLLKADSTRTVIRRTTEMRALLQKGLSTLETLDVQKYLIGYSLWPMAVLGAIALGEDEQRIIDGIIDPWARAGRGQAVRLRGRLKTIWATPEDNQETLLLRRLHLLMEMN</sequence>
<dbReference type="Proteomes" id="UP000042958">
    <property type="component" value="Unassembled WGS sequence"/>
</dbReference>
<name>A0A0F7TLI2_PENBI</name>
<evidence type="ECO:0000256" key="2">
    <source>
        <dbReference type="ARBA" id="ARBA00023242"/>
    </source>
</evidence>
<comment type="subcellular location">
    <subcellularLocation>
        <location evidence="1">Nucleus</location>
    </subcellularLocation>
</comment>
<dbReference type="Pfam" id="PF11951">
    <property type="entry name" value="Fungal_trans_2"/>
    <property type="match status" value="2"/>
</dbReference>
<evidence type="ECO:0000313" key="3">
    <source>
        <dbReference type="EMBL" id="CEJ57449.1"/>
    </source>
</evidence>
<accession>A0A0F7TLI2</accession>
<dbReference type="PANTHER" id="PTHR37534:SF46">
    <property type="entry name" value="ZN(II)2CYS6 TRANSCRIPTION FACTOR (EUROFUNG)"/>
    <property type="match status" value="1"/>
</dbReference>
<gene>
    <name evidence="3" type="ORF">PMG11_06141</name>
</gene>
<dbReference type="AlphaFoldDB" id="A0A0F7TLI2"/>
<keyword evidence="2" id="KW-0539">Nucleus</keyword>
<dbReference type="STRING" id="104259.A0A0F7TLI2"/>
<evidence type="ECO:0000313" key="4">
    <source>
        <dbReference type="Proteomes" id="UP000042958"/>
    </source>
</evidence>
<reference evidence="4" key="1">
    <citation type="journal article" date="2015" name="Genome Announc.">
        <title>Draft genome sequence of the fungus Penicillium brasilianum MG11.</title>
        <authorList>
            <person name="Horn F."/>
            <person name="Linde J."/>
            <person name="Mattern D.J."/>
            <person name="Walther G."/>
            <person name="Guthke R."/>
            <person name="Brakhage A.A."/>
            <person name="Valiante V."/>
        </authorList>
    </citation>
    <scope>NUCLEOTIDE SEQUENCE [LARGE SCALE GENOMIC DNA]</scope>
    <source>
        <strain evidence="4">MG11</strain>
    </source>
</reference>
<dbReference type="GO" id="GO:0005634">
    <property type="term" value="C:nucleus"/>
    <property type="evidence" value="ECO:0007669"/>
    <property type="project" value="UniProtKB-SubCell"/>
</dbReference>
<organism evidence="3 4">
    <name type="scientific">Penicillium brasilianum</name>
    <dbReference type="NCBI Taxonomy" id="104259"/>
    <lineage>
        <taxon>Eukaryota</taxon>
        <taxon>Fungi</taxon>
        <taxon>Dikarya</taxon>
        <taxon>Ascomycota</taxon>
        <taxon>Pezizomycotina</taxon>
        <taxon>Eurotiomycetes</taxon>
        <taxon>Eurotiomycetidae</taxon>
        <taxon>Eurotiales</taxon>
        <taxon>Aspergillaceae</taxon>
        <taxon>Penicillium</taxon>
    </lineage>
</organism>
<keyword evidence="4" id="KW-1185">Reference proteome</keyword>
<protein>
    <recommendedName>
        <fullName evidence="5">Zn(II)2Cys6 transcription factor</fullName>
    </recommendedName>
</protein>
<dbReference type="InterPro" id="IPR021858">
    <property type="entry name" value="Fun_TF"/>
</dbReference>
<evidence type="ECO:0008006" key="5">
    <source>
        <dbReference type="Google" id="ProtNLM"/>
    </source>
</evidence>
<dbReference type="OrthoDB" id="4937900at2759"/>
<proteinExistence type="predicted"/>